<dbReference type="EMBL" id="SRKZ01000001">
    <property type="protein sequence ID" value="TGD82441.1"/>
    <property type="molecule type" value="Genomic_DNA"/>
</dbReference>
<dbReference type="AlphaFoldDB" id="A0A4Z0MRZ5"/>
<evidence type="ECO:0008006" key="3">
    <source>
        <dbReference type="Google" id="ProtNLM"/>
    </source>
</evidence>
<gene>
    <name evidence="1" type="ORF">EU557_01230</name>
</gene>
<reference evidence="1 2" key="1">
    <citation type="submission" date="2019-04" db="EMBL/GenBank/DDBJ databases">
        <authorList>
            <person name="Feng G."/>
            <person name="Zhang J."/>
            <person name="Zhu H."/>
        </authorList>
    </citation>
    <scope>NUCLEOTIDE SEQUENCE [LARGE SCALE GENOMIC DNA]</scope>
    <source>
        <strain evidence="1 2">JCM 19491</strain>
    </source>
</reference>
<sequence length="146" mass="16745">MCPLSTGSSICFENPLAVIAEEKQGQYLRVVWKRAAWHLSAAQTVMEQLLVCLRRTGWGKVLIKQPPFPAFPLGYHTWLLYNWLPRAQAAGAWCFAILPPRDLFAHLGFADFLSQLRQREVRYCVADSREQAIIWLNQQRADSELS</sequence>
<name>A0A4Z0MRZ5_9BACT</name>
<protein>
    <recommendedName>
        <fullName evidence="3">STAS/SEC14 domain-containing protein</fullName>
    </recommendedName>
</protein>
<keyword evidence="2" id="KW-1185">Reference proteome</keyword>
<accession>A0A4Z0MRZ5</accession>
<organism evidence="1 2">
    <name type="scientific">Hymenobacter wooponensis</name>
    <dbReference type="NCBI Taxonomy" id="1525360"/>
    <lineage>
        <taxon>Bacteria</taxon>
        <taxon>Pseudomonadati</taxon>
        <taxon>Bacteroidota</taxon>
        <taxon>Cytophagia</taxon>
        <taxon>Cytophagales</taxon>
        <taxon>Hymenobacteraceae</taxon>
        <taxon>Hymenobacter</taxon>
    </lineage>
</organism>
<evidence type="ECO:0000313" key="1">
    <source>
        <dbReference type="EMBL" id="TGD82441.1"/>
    </source>
</evidence>
<dbReference type="Proteomes" id="UP000298284">
    <property type="component" value="Unassembled WGS sequence"/>
</dbReference>
<evidence type="ECO:0000313" key="2">
    <source>
        <dbReference type="Proteomes" id="UP000298284"/>
    </source>
</evidence>
<proteinExistence type="predicted"/>
<comment type="caution">
    <text evidence="1">The sequence shown here is derived from an EMBL/GenBank/DDBJ whole genome shotgun (WGS) entry which is preliminary data.</text>
</comment>